<accession>W9XJQ3</accession>
<dbReference type="eggNOG" id="ENOG502S5M9">
    <property type="taxonomic scope" value="Eukaryota"/>
</dbReference>
<evidence type="ECO:0000256" key="2">
    <source>
        <dbReference type="SAM" id="Phobius"/>
    </source>
</evidence>
<feature type="region of interest" description="Disordered" evidence="1">
    <location>
        <begin position="93"/>
        <end position="125"/>
    </location>
</feature>
<feature type="transmembrane region" description="Helical" evidence="2">
    <location>
        <begin position="167"/>
        <end position="185"/>
    </location>
</feature>
<dbReference type="EMBL" id="AMGY01000006">
    <property type="protein sequence ID" value="EXJ80747.1"/>
    <property type="molecule type" value="Genomic_DNA"/>
</dbReference>
<feature type="region of interest" description="Disordered" evidence="1">
    <location>
        <begin position="206"/>
        <end position="297"/>
    </location>
</feature>
<dbReference type="PANTHER" id="PTHR36854:SF1">
    <property type="entry name" value="TRANSMEMBRANE PROTEIN"/>
    <property type="match status" value="1"/>
</dbReference>
<comment type="caution">
    <text evidence="4">The sequence shown here is derived from an EMBL/GenBank/DDBJ whole genome shotgun (WGS) entry which is preliminary data.</text>
</comment>
<evidence type="ECO:0008006" key="6">
    <source>
        <dbReference type="Google" id="ProtNLM"/>
    </source>
</evidence>
<keyword evidence="2" id="KW-1133">Transmembrane helix</keyword>
<keyword evidence="3" id="KW-0732">Signal</keyword>
<proteinExistence type="predicted"/>
<evidence type="ECO:0000256" key="3">
    <source>
        <dbReference type="SAM" id="SignalP"/>
    </source>
</evidence>
<dbReference type="AlphaFoldDB" id="W9XJQ3"/>
<feature type="signal peptide" evidence="3">
    <location>
        <begin position="1"/>
        <end position="22"/>
    </location>
</feature>
<keyword evidence="2" id="KW-0472">Membrane</keyword>
<sequence length="297" mass="31559">MRLRPALALLAALLALFDPTAGAKSAATTFCKCICFTNSTIIALNPPASSAQSSSLHKFDIRLSNRDPDADPERSYPYSDPRRDAWAHAEINGANEKRHAASGEEEDEGDDKSKSPAAGHSRPHHKLTCADCTRAFCLDYNLPICKNAHEEDVFTTCFQRDSLKDETVVVVFIFATAGLLAWALVKPWIDRLRERNSFVPLAQHEVRRGGGGGGGHTRPRLNINTGTHGVNNPRPGNGFASHGTAAGGRGSGTGGGSSTAGGLFSKGPPDQTQPGRQGLQLHADQDAIDIVSGSGVR</sequence>
<evidence type="ECO:0000313" key="4">
    <source>
        <dbReference type="EMBL" id="EXJ80747.1"/>
    </source>
</evidence>
<keyword evidence="2" id="KW-0812">Transmembrane</keyword>
<organism evidence="4 5">
    <name type="scientific">Capronia epimyces CBS 606.96</name>
    <dbReference type="NCBI Taxonomy" id="1182542"/>
    <lineage>
        <taxon>Eukaryota</taxon>
        <taxon>Fungi</taxon>
        <taxon>Dikarya</taxon>
        <taxon>Ascomycota</taxon>
        <taxon>Pezizomycotina</taxon>
        <taxon>Eurotiomycetes</taxon>
        <taxon>Chaetothyriomycetidae</taxon>
        <taxon>Chaetothyriales</taxon>
        <taxon>Herpotrichiellaceae</taxon>
        <taxon>Capronia</taxon>
    </lineage>
</organism>
<dbReference type="PANTHER" id="PTHR36854">
    <property type="entry name" value="CHROMOSOME 9, WHOLE GENOME SHOTGUN SEQUENCE"/>
    <property type="match status" value="1"/>
</dbReference>
<protein>
    <recommendedName>
        <fullName evidence="6">C2H2-type domain-containing protein</fullName>
    </recommendedName>
</protein>
<feature type="region of interest" description="Disordered" evidence="1">
    <location>
        <begin position="62"/>
        <end position="81"/>
    </location>
</feature>
<evidence type="ECO:0000313" key="5">
    <source>
        <dbReference type="Proteomes" id="UP000019478"/>
    </source>
</evidence>
<evidence type="ECO:0000256" key="1">
    <source>
        <dbReference type="SAM" id="MobiDB-lite"/>
    </source>
</evidence>
<dbReference type="RefSeq" id="XP_007735335.1">
    <property type="nucleotide sequence ID" value="XM_007737145.1"/>
</dbReference>
<gene>
    <name evidence="4" type="ORF">A1O3_07031</name>
</gene>
<dbReference type="HOGENOM" id="CLU_073624_0_0_1"/>
<feature type="chain" id="PRO_5004932028" description="C2H2-type domain-containing protein" evidence="3">
    <location>
        <begin position="23"/>
        <end position="297"/>
    </location>
</feature>
<keyword evidence="5" id="KW-1185">Reference proteome</keyword>
<dbReference type="OrthoDB" id="2142503at2759"/>
<reference evidence="4 5" key="1">
    <citation type="submission" date="2013-03" db="EMBL/GenBank/DDBJ databases">
        <title>The Genome Sequence of Capronia epimyces CBS 606.96.</title>
        <authorList>
            <consortium name="The Broad Institute Genomics Platform"/>
            <person name="Cuomo C."/>
            <person name="de Hoog S."/>
            <person name="Gorbushina A."/>
            <person name="Walker B."/>
            <person name="Young S.K."/>
            <person name="Zeng Q."/>
            <person name="Gargeya S."/>
            <person name="Fitzgerald M."/>
            <person name="Haas B."/>
            <person name="Abouelleil A."/>
            <person name="Allen A.W."/>
            <person name="Alvarado L."/>
            <person name="Arachchi H.M."/>
            <person name="Berlin A.M."/>
            <person name="Chapman S.B."/>
            <person name="Gainer-Dewar J."/>
            <person name="Goldberg J."/>
            <person name="Griggs A."/>
            <person name="Gujja S."/>
            <person name="Hansen M."/>
            <person name="Howarth C."/>
            <person name="Imamovic A."/>
            <person name="Ireland A."/>
            <person name="Larimer J."/>
            <person name="McCowan C."/>
            <person name="Murphy C."/>
            <person name="Pearson M."/>
            <person name="Poon T.W."/>
            <person name="Priest M."/>
            <person name="Roberts A."/>
            <person name="Saif S."/>
            <person name="Shea T."/>
            <person name="Sisk P."/>
            <person name="Sykes S."/>
            <person name="Wortman J."/>
            <person name="Nusbaum C."/>
            <person name="Birren B."/>
        </authorList>
    </citation>
    <scope>NUCLEOTIDE SEQUENCE [LARGE SCALE GENOMIC DNA]</scope>
    <source>
        <strain evidence="4 5">CBS 606.96</strain>
    </source>
</reference>
<name>W9XJQ3_9EURO</name>
<dbReference type="GeneID" id="19171135"/>
<feature type="compositionally biased region" description="Gly residues" evidence="1">
    <location>
        <begin position="245"/>
        <end position="259"/>
    </location>
</feature>
<dbReference type="Proteomes" id="UP000019478">
    <property type="component" value="Unassembled WGS sequence"/>
</dbReference>